<keyword evidence="2" id="KW-1185">Reference proteome</keyword>
<organism evidence="1 2">
    <name type="scientific">Paenibacillus gyeongsangnamensis</name>
    <dbReference type="NCBI Taxonomy" id="3388067"/>
    <lineage>
        <taxon>Bacteria</taxon>
        <taxon>Bacillati</taxon>
        <taxon>Bacillota</taxon>
        <taxon>Bacilli</taxon>
        <taxon>Bacillales</taxon>
        <taxon>Paenibacillaceae</taxon>
        <taxon>Paenibacillus</taxon>
    </lineage>
</organism>
<gene>
    <name evidence="1" type="ORF">O9H85_11000</name>
</gene>
<reference evidence="1 2" key="1">
    <citation type="submission" date="2022-12" db="EMBL/GenBank/DDBJ databases">
        <title>Draft genome sequence of Paenibacillus sp. dW9.</title>
        <authorList>
            <person name="Choi E.-W."/>
            <person name="Kim D.-U."/>
        </authorList>
    </citation>
    <scope>NUCLEOTIDE SEQUENCE [LARGE SCALE GENOMIC DNA]</scope>
    <source>
        <strain evidence="2">dW9</strain>
    </source>
</reference>
<comment type="caution">
    <text evidence="1">The sequence shown here is derived from an EMBL/GenBank/DDBJ whole genome shotgun (WGS) entry which is preliminary data.</text>
</comment>
<dbReference type="EMBL" id="JAQAGZ010000006">
    <property type="protein sequence ID" value="MCZ8512936.1"/>
    <property type="molecule type" value="Genomic_DNA"/>
</dbReference>
<protein>
    <submittedName>
        <fullName evidence="1">Uncharacterized protein</fullName>
    </submittedName>
</protein>
<evidence type="ECO:0000313" key="1">
    <source>
        <dbReference type="EMBL" id="MCZ8512936.1"/>
    </source>
</evidence>
<dbReference type="RefSeq" id="WP_269881396.1">
    <property type="nucleotide sequence ID" value="NZ_JAQAGZ010000006.1"/>
</dbReference>
<accession>A0ABT4Q7T6</accession>
<dbReference type="Proteomes" id="UP001527882">
    <property type="component" value="Unassembled WGS sequence"/>
</dbReference>
<evidence type="ECO:0000313" key="2">
    <source>
        <dbReference type="Proteomes" id="UP001527882"/>
    </source>
</evidence>
<sequence>MRWISRILITTILSVAVALALSLLVQLDGHVSVFGTVKAGPVNENNVVDVVSKMQLHLRIRRVEISHSSISIDLLASKVTENADLMSDLYEIPKTIFASSTNINQVLVRVLDGSKEPGASAQLIIASDARRERWLPNEPRLKPQGAEELQSYLDSHYRITYTPRWQERLKEKTPG</sequence>
<name>A0ABT4Q7T6_9BACL</name>
<proteinExistence type="predicted"/>